<dbReference type="GO" id="GO:0005634">
    <property type="term" value="C:nucleus"/>
    <property type="evidence" value="ECO:0007669"/>
    <property type="project" value="TreeGrafter"/>
</dbReference>
<feature type="domain" description="Protein kinase" evidence="2">
    <location>
        <begin position="3"/>
        <end position="260"/>
    </location>
</feature>
<organism evidence="3 4">
    <name type="scientific">Paramecium octaurelia</name>
    <dbReference type="NCBI Taxonomy" id="43137"/>
    <lineage>
        <taxon>Eukaryota</taxon>
        <taxon>Sar</taxon>
        <taxon>Alveolata</taxon>
        <taxon>Ciliophora</taxon>
        <taxon>Intramacronucleata</taxon>
        <taxon>Oligohymenophorea</taxon>
        <taxon>Peniculida</taxon>
        <taxon>Parameciidae</taxon>
        <taxon>Paramecium</taxon>
    </lineage>
</organism>
<dbReference type="InterPro" id="IPR000719">
    <property type="entry name" value="Prot_kinase_dom"/>
</dbReference>
<feature type="coiled-coil region" evidence="1">
    <location>
        <begin position="542"/>
        <end position="593"/>
    </location>
</feature>
<dbReference type="PANTHER" id="PTHR44167">
    <property type="entry name" value="OVARIAN-SPECIFIC SERINE/THREONINE-PROTEIN KINASE LOK-RELATED"/>
    <property type="match status" value="1"/>
</dbReference>
<dbReference type="FunFam" id="1.10.510.10:FF:001341">
    <property type="entry name" value="Uncharacterized protein"/>
    <property type="match status" value="1"/>
</dbReference>
<dbReference type="PANTHER" id="PTHR44167:SF24">
    <property type="entry name" value="SERINE_THREONINE-PROTEIN KINASE CHK2"/>
    <property type="match status" value="1"/>
</dbReference>
<feature type="coiled-coil region" evidence="1">
    <location>
        <begin position="481"/>
        <end position="508"/>
    </location>
</feature>
<feature type="coiled-coil region" evidence="1">
    <location>
        <begin position="747"/>
        <end position="809"/>
    </location>
</feature>
<reference evidence="3" key="1">
    <citation type="submission" date="2021-01" db="EMBL/GenBank/DDBJ databases">
        <authorList>
            <consortium name="Genoscope - CEA"/>
            <person name="William W."/>
        </authorList>
    </citation>
    <scope>NUCLEOTIDE SEQUENCE</scope>
</reference>
<feature type="coiled-coil region" evidence="1">
    <location>
        <begin position="647"/>
        <end position="699"/>
    </location>
</feature>
<dbReference type="GO" id="GO:0004674">
    <property type="term" value="F:protein serine/threonine kinase activity"/>
    <property type="evidence" value="ECO:0007669"/>
    <property type="project" value="TreeGrafter"/>
</dbReference>
<dbReference type="SMART" id="SM00220">
    <property type="entry name" value="S_TKc"/>
    <property type="match status" value="1"/>
</dbReference>
<dbReference type="AlphaFoldDB" id="A0A8S1T3W9"/>
<sequence>MTIILQQKKGSGAQGAVYQGFIKNKNQQVAIKINTELSERESSILNIIKIQKQKHLIRLDAIENYQNQVIIVMELAEMDFYQFMATDQFKATSIDERNQFFFQMIQGVQEFHNLGYYHRDLKPENFVLCRDQNQNLVIKLIDFGISKIQEDGVQSMKVGTPFYMTKEILNNQSYNKSIDVWALGCIWYEILTGKTFIEGNTIQSIIQNINSIEQVKINLKIDQLKRIQSEQREILKQMICIDKNKRISIDEAIQKINEFFKKKELEKIEAEIKKEYEVKEKQLHLEKQKKIEELQLQLEQEKQVQIYQLQQQLRSEYDLKIEKKEIELKKILELQQGQDQENKAQLILQQTIKYQNDMNQFKTQCESVYKQKLNEAVQQIQKQQKESLEKKQKMENEELKKKINEQAKQQYQIQLNEILQQQQLEANNQQKKAQFQNKRQFYGQVLQLLKDTIQKAISTMNQQKQIIINLQLENQDKIYMLNSIQKFINDKEQELSQLYQEEENFNSLNEDQQFSKFVELETLYKNQIKIHIEEKSMIDIQINKFMADYVKKQEQIAREEKQLQEERKNQQEMNNQNKKFQTLQNQYNESQLQIQVIMKICENYSEYNQTITNNFQRLKENSSQIASRINQIQQYQTSAKMVTVEQIQLMKLELQEIQNEFQRLKENIISVNESISTYEEELKKQMQQYLKQIKDIKHKISIEIQQYNLIDKTILTQLQAKQQLMKEFCQKLDNLIESNISESIKEFMETKKKNDEEKSQVKKLLETLQKEQQSMTKIKLISGEQNKFQKEIETKSNNYQQQIEELAYQLNPIQQDCKKLKNQDIIQQLNTRFKELKDLKYLAKQQFDDLIQESKQNLESQYKLNQLKERGTNLFSELNEKKDEYKKQIIELNKISDSIFKLEQDNKLQKINYLLESLIQNFETKQTEFMDLQLQDYNYDEIVKQYNTKREQLTEQKRKLEAYKENYLQNISVTSDEMKKTSQNCFFKENTKRYNSQLMDTKERSERKFYKLQEVINEINKQNEKIKYIEVEREQQIQNEWLGKQIQIKKLDSQLHLFTTKIQQALQENQCEIDKLSEEFQTLQVQVKILIDSIPQKKDINKFQENFNRNKKSLMIACSLIIIIKAFNFQRYVVRIKEFQLTQQQKQSKKINQQIGKNATLTEDIKKKQFSVQVIKNKYKSWLKCEDLIFSIQDSTEDETYLDNLIKEIQNQINTQNNVKLKAKVRDQQFNKEFSSQFYDQLEYCRIIGMLKMQNFLMENKKK</sequence>
<dbReference type="GO" id="GO:0005524">
    <property type="term" value="F:ATP binding"/>
    <property type="evidence" value="ECO:0007669"/>
    <property type="project" value="InterPro"/>
</dbReference>
<feature type="coiled-coil region" evidence="1">
    <location>
        <begin position="366"/>
        <end position="439"/>
    </location>
</feature>
<evidence type="ECO:0000259" key="2">
    <source>
        <dbReference type="PROSITE" id="PS50011"/>
    </source>
</evidence>
<dbReference type="PROSITE" id="PS50011">
    <property type="entry name" value="PROTEIN_KINASE_DOM"/>
    <property type="match status" value="1"/>
</dbReference>
<name>A0A8S1T3W9_PAROT</name>
<feature type="coiled-coil region" evidence="1">
    <location>
        <begin position="864"/>
        <end position="895"/>
    </location>
</feature>
<keyword evidence="1" id="KW-0175">Coiled coil</keyword>
<dbReference type="GO" id="GO:0005737">
    <property type="term" value="C:cytoplasm"/>
    <property type="evidence" value="ECO:0007669"/>
    <property type="project" value="TreeGrafter"/>
</dbReference>
<protein>
    <recommendedName>
        <fullName evidence="2">Protein kinase domain-containing protein</fullName>
    </recommendedName>
</protein>
<gene>
    <name evidence="3" type="ORF">POCTA_138.1.T0190214</name>
</gene>
<dbReference type="EMBL" id="CAJJDP010000019">
    <property type="protein sequence ID" value="CAD8147003.1"/>
    <property type="molecule type" value="Genomic_DNA"/>
</dbReference>
<keyword evidence="4" id="KW-1185">Reference proteome</keyword>
<proteinExistence type="predicted"/>
<dbReference type="OMA" id="AEMDFYQ"/>
<dbReference type="Proteomes" id="UP000683925">
    <property type="component" value="Unassembled WGS sequence"/>
</dbReference>
<dbReference type="GO" id="GO:0044773">
    <property type="term" value="P:mitotic DNA damage checkpoint signaling"/>
    <property type="evidence" value="ECO:0007669"/>
    <property type="project" value="TreeGrafter"/>
</dbReference>
<dbReference type="PROSITE" id="PS00108">
    <property type="entry name" value="PROTEIN_KINASE_ST"/>
    <property type="match status" value="1"/>
</dbReference>
<evidence type="ECO:0000313" key="4">
    <source>
        <dbReference type="Proteomes" id="UP000683925"/>
    </source>
</evidence>
<dbReference type="OrthoDB" id="311681at2759"/>
<comment type="caution">
    <text evidence="3">The sequence shown here is derived from an EMBL/GenBank/DDBJ whole genome shotgun (WGS) entry which is preliminary data.</text>
</comment>
<accession>A0A8S1T3W9</accession>
<evidence type="ECO:0000256" key="1">
    <source>
        <dbReference type="SAM" id="Coils"/>
    </source>
</evidence>
<dbReference type="InterPro" id="IPR008271">
    <property type="entry name" value="Ser/Thr_kinase_AS"/>
</dbReference>
<feature type="coiled-coil region" evidence="1">
    <location>
        <begin position="1002"/>
        <end position="1086"/>
    </location>
</feature>
<feature type="coiled-coil region" evidence="1">
    <location>
        <begin position="262"/>
        <end position="304"/>
    </location>
</feature>
<feature type="coiled-coil region" evidence="1">
    <location>
        <begin position="939"/>
        <end position="970"/>
    </location>
</feature>
<dbReference type="Pfam" id="PF00069">
    <property type="entry name" value="Pkinase"/>
    <property type="match status" value="1"/>
</dbReference>
<evidence type="ECO:0000313" key="3">
    <source>
        <dbReference type="EMBL" id="CAD8147003.1"/>
    </source>
</evidence>